<sequence>MRWSSLDHYKQHTWAHCILVMATIWRELDTGLAIGSHQCRVDASATMAEEDKEYIPRQTQPVSSSKCVTCSSSWHYACCGKRISVEVPTKCIPQTVTKDISNYDLTSNEEVDKSEKSNAAEEGSPSDNLDQ</sequence>
<dbReference type="Proteomes" id="UP001165960">
    <property type="component" value="Unassembled WGS sequence"/>
</dbReference>
<keyword evidence="2" id="KW-1185">Reference proteome</keyword>
<proteinExistence type="predicted"/>
<evidence type="ECO:0000313" key="2">
    <source>
        <dbReference type="Proteomes" id="UP001165960"/>
    </source>
</evidence>
<accession>A0ACC2RTQ9</accession>
<comment type="caution">
    <text evidence="1">The sequence shown here is derived from an EMBL/GenBank/DDBJ whole genome shotgun (WGS) entry which is preliminary data.</text>
</comment>
<organism evidence="1 2">
    <name type="scientific">Entomophthora muscae</name>
    <dbReference type="NCBI Taxonomy" id="34485"/>
    <lineage>
        <taxon>Eukaryota</taxon>
        <taxon>Fungi</taxon>
        <taxon>Fungi incertae sedis</taxon>
        <taxon>Zoopagomycota</taxon>
        <taxon>Entomophthoromycotina</taxon>
        <taxon>Entomophthoromycetes</taxon>
        <taxon>Entomophthorales</taxon>
        <taxon>Entomophthoraceae</taxon>
        <taxon>Entomophthora</taxon>
    </lineage>
</organism>
<protein>
    <submittedName>
        <fullName evidence="1">Uncharacterized protein</fullName>
    </submittedName>
</protein>
<dbReference type="EMBL" id="QTSX02006517">
    <property type="protein sequence ID" value="KAJ9053463.1"/>
    <property type="molecule type" value="Genomic_DNA"/>
</dbReference>
<gene>
    <name evidence="1" type="ORF">DSO57_1023976</name>
</gene>
<name>A0ACC2RTQ9_9FUNG</name>
<evidence type="ECO:0000313" key="1">
    <source>
        <dbReference type="EMBL" id="KAJ9053463.1"/>
    </source>
</evidence>
<reference evidence="1" key="1">
    <citation type="submission" date="2022-04" db="EMBL/GenBank/DDBJ databases">
        <title>Genome of the entomopathogenic fungus Entomophthora muscae.</title>
        <authorList>
            <person name="Elya C."/>
            <person name="Lovett B.R."/>
            <person name="Lee E."/>
            <person name="Macias A.M."/>
            <person name="Hajek A.E."/>
            <person name="De Bivort B.L."/>
            <person name="Kasson M.T."/>
            <person name="De Fine Licht H.H."/>
            <person name="Stajich J.E."/>
        </authorList>
    </citation>
    <scope>NUCLEOTIDE SEQUENCE</scope>
    <source>
        <strain evidence="1">Berkeley</strain>
    </source>
</reference>